<dbReference type="KEGG" id="llu:AKJ09_08913"/>
<dbReference type="PATRIC" id="fig|1391654.3.peg.9028"/>
<dbReference type="Gene3D" id="3.40.50.720">
    <property type="entry name" value="NAD(P)-binding Rossmann-like Domain"/>
    <property type="match status" value="1"/>
</dbReference>
<evidence type="ECO:0000259" key="2">
    <source>
        <dbReference type="Pfam" id="PF13460"/>
    </source>
</evidence>
<dbReference type="OrthoDB" id="9771302at2"/>
<accession>A0A0K1QA27</accession>
<dbReference type="InterPro" id="IPR016040">
    <property type="entry name" value="NAD(P)-bd_dom"/>
</dbReference>
<proteinExistence type="predicted"/>
<gene>
    <name evidence="3" type="ORF">AKJ09_08913</name>
</gene>
<reference evidence="3 4" key="1">
    <citation type="submission" date="2015-08" db="EMBL/GenBank/DDBJ databases">
        <authorList>
            <person name="Babu N.S."/>
            <person name="Beckwith C.J."/>
            <person name="Beseler K.G."/>
            <person name="Brison A."/>
            <person name="Carone J.V."/>
            <person name="Caskin T.P."/>
            <person name="Diamond M."/>
            <person name="Durham M.E."/>
            <person name="Foxe J.M."/>
            <person name="Go M."/>
            <person name="Henderson B.A."/>
            <person name="Jones I.B."/>
            <person name="McGettigan J.A."/>
            <person name="Micheletti S.J."/>
            <person name="Nasrallah M.E."/>
            <person name="Ortiz D."/>
            <person name="Piller C.R."/>
            <person name="Privatt S.R."/>
            <person name="Schneider S.L."/>
            <person name="Sharp S."/>
            <person name="Smith T.C."/>
            <person name="Stanton J.D."/>
            <person name="Ullery H.E."/>
            <person name="Wilson R.J."/>
            <person name="Serrano M.G."/>
            <person name="Buck G."/>
            <person name="Lee V."/>
            <person name="Wang Y."/>
            <person name="Carvalho R."/>
            <person name="Voegtly L."/>
            <person name="Shi R."/>
            <person name="Duckworth R."/>
            <person name="Johnson A."/>
            <person name="Loviza R."/>
            <person name="Walstead R."/>
            <person name="Shah Z."/>
            <person name="Kiflezghi M."/>
            <person name="Wade K."/>
            <person name="Ball S.L."/>
            <person name="Bradley K.W."/>
            <person name="Asai D.J."/>
            <person name="Bowman C.A."/>
            <person name="Russell D.A."/>
            <person name="Pope W.H."/>
            <person name="Jacobs-Sera D."/>
            <person name="Hendrix R.W."/>
            <person name="Hatfull G.F."/>
        </authorList>
    </citation>
    <scope>NUCLEOTIDE SEQUENCE [LARGE SCALE GENOMIC DNA]</scope>
    <source>
        <strain evidence="3 4">DSM 27648</strain>
    </source>
</reference>
<keyword evidence="4" id="KW-1185">Reference proteome</keyword>
<evidence type="ECO:0000313" key="3">
    <source>
        <dbReference type="EMBL" id="AKV02250.1"/>
    </source>
</evidence>
<evidence type="ECO:0000256" key="1">
    <source>
        <dbReference type="ARBA" id="ARBA00022857"/>
    </source>
</evidence>
<protein>
    <submittedName>
        <fullName evidence="3">Putative secreted protein</fullName>
    </submittedName>
</protein>
<dbReference type="RefSeq" id="WP_146653193.1">
    <property type="nucleotide sequence ID" value="NZ_CP012333.1"/>
</dbReference>
<dbReference type="SUPFAM" id="SSF51735">
    <property type="entry name" value="NAD(P)-binding Rossmann-fold domains"/>
    <property type="match status" value="1"/>
</dbReference>
<dbReference type="EMBL" id="CP012333">
    <property type="protein sequence ID" value="AKV02250.1"/>
    <property type="molecule type" value="Genomic_DNA"/>
</dbReference>
<dbReference type="InterPro" id="IPR036291">
    <property type="entry name" value="NAD(P)-bd_dom_sf"/>
</dbReference>
<dbReference type="PANTHER" id="PTHR42748">
    <property type="entry name" value="NITROGEN METABOLITE REPRESSION PROTEIN NMRA FAMILY MEMBER"/>
    <property type="match status" value="1"/>
</dbReference>
<keyword evidence="1" id="KW-0521">NADP</keyword>
<dbReference type="Proteomes" id="UP000064967">
    <property type="component" value="Chromosome"/>
</dbReference>
<evidence type="ECO:0000313" key="4">
    <source>
        <dbReference type="Proteomes" id="UP000064967"/>
    </source>
</evidence>
<name>A0A0K1QA27_9BACT</name>
<dbReference type="Pfam" id="PF13460">
    <property type="entry name" value="NAD_binding_10"/>
    <property type="match status" value="1"/>
</dbReference>
<sequence>MKIVVIGGTGLIGTKLVRILRERGHDAIPASPASGVDTLTGEGLATVLAGADIVVDLSNSRSFEDKAVLEFFEKSGRNLLQAEATAGVKHHVALSVVGDDRLPNSGYMRAKIAQERLIRDSKIPYTIIRSTQFLEFLGGIIQSGTDGDVVRLSSGFMQPIASDDVALAVADFTLGKPVNGIIEIGGPERVRLSDIAQRYMTATHDSRNVVADANAPYFGTVFSDELVPGKGARLGSIGLEAWLARSNAA</sequence>
<dbReference type="AlphaFoldDB" id="A0A0K1QA27"/>
<organism evidence="3 4">
    <name type="scientific">Labilithrix luteola</name>
    <dbReference type="NCBI Taxonomy" id="1391654"/>
    <lineage>
        <taxon>Bacteria</taxon>
        <taxon>Pseudomonadati</taxon>
        <taxon>Myxococcota</taxon>
        <taxon>Polyangia</taxon>
        <taxon>Polyangiales</taxon>
        <taxon>Labilitrichaceae</taxon>
        <taxon>Labilithrix</taxon>
    </lineage>
</organism>
<dbReference type="PANTHER" id="PTHR42748:SF3">
    <property type="entry name" value="BLL4366 PROTEIN"/>
    <property type="match status" value="1"/>
</dbReference>
<dbReference type="InterPro" id="IPR051164">
    <property type="entry name" value="NmrA-like_oxidored"/>
</dbReference>
<feature type="domain" description="NAD(P)-binding" evidence="2">
    <location>
        <begin position="7"/>
        <end position="171"/>
    </location>
</feature>
<dbReference type="STRING" id="1391654.AKJ09_08913"/>